<keyword evidence="4" id="KW-1185">Reference proteome</keyword>
<sequence>MKSLSFQVAGLCASSFVAMAMMAGTAVAQSYPETTVRIVVPYPAGGTADAVARTLAGGLSTKLGANFIVENQGGASGMIGTTYVSQAAADGYTLMLGANNIFSILPHVSETQVDPLTALVPVAKVADSQRLLAVHPSLPYEDIDAFLAHIQESDDLNYASSGIGSTPHILTEFFLSEVGGEMNHIPYPGANPALNDVLAGYVDVMIDTVVIPQVEAGALRGLVVFGSERLANLPDIPTLEEAGLTGIPASGWTGLFAPADTPVEIVAQLSDAIAELYEDEAFRASVTNLGVAPDFQEYETFQQSILSDSQMFGEFIATLDIEE</sequence>
<dbReference type="Gene3D" id="3.40.190.10">
    <property type="entry name" value="Periplasmic binding protein-like II"/>
    <property type="match status" value="1"/>
</dbReference>
<dbReference type="SUPFAM" id="SSF53850">
    <property type="entry name" value="Periplasmic binding protein-like II"/>
    <property type="match status" value="1"/>
</dbReference>
<proteinExistence type="inferred from homology"/>
<feature type="chain" id="PRO_5011764231" evidence="2">
    <location>
        <begin position="29"/>
        <end position="323"/>
    </location>
</feature>
<dbReference type="InterPro" id="IPR042100">
    <property type="entry name" value="Bug_dom1"/>
</dbReference>
<organism evidence="3 4">
    <name type="scientific">Pelagibacterium luteolum</name>
    <dbReference type="NCBI Taxonomy" id="440168"/>
    <lineage>
        <taxon>Bacteria</taxon>
        <taxon>Pseudomonadati</taxon>
        <taxon>Pseudomonadota</taxon>
        <taxon>Alphaproteobacteria</taxon>
        <taxon>Hyphomicrobiales</taxon>
        <taxon>Devosiaceae</taxon>
        <taxon>Pelagibacterium</taxon>
    </lineage>
</organism>
<dbReference type="RefSeq" id="WP_090600054.1">
    <property type="nucleotide sequence ID" value="NZ_FNCS01000028.1"/>
</dbReference>
<name>A0A1G8ABN5_9HYPH</name>
<dbReference type="EMBL" id="FNCS01000028">
    <property type="protein sequence ID" value="SDH18384.1"/>
    <property type="molecule type" value="Genomic_DNA"/>
</dbReference>
<dbReference type="OrthoDB" id="7375033at2"/>
<evidence type="ECO:0000313" key="4">
    <source>
        <dbReference type="Proteomes" id="UP000199495"/>
    </source>
</evidence>
<protein>
    <submittedName>
        <fullName evidence="3">Tripartite-type tricarboxylate transporter, receptor component TctC</fullName>
    </submittedName>
</protein>
<keyword evidence="3" id="KW-0675">Receptor</keyword>
<dbReference type="PANTHER" id="PTHR42928">
    <property type="entry name" value="TRICARBOXYLATE-BINDING PROTEIN"/>
    <property type="match status" value="1"/>
</dbReference>
<dbReference type="InterPro" id="IPR005064">
    <property type="entry name" value="BUG"/>
</dbReference>
<dbReference type="PANTHER" id="PTHR42928:SF5">
    <property type="entry name" value="BLR1237 PROTEIN"/>
    <property type="match status" value="1"/>
</dbReference>
<evidence type="ECO:0000313" key="3">
    <source>
        <dbReference type="EMBL" id="SDH18384.1"/>
    </source>
</evidence>
<feature type="signal peptide" evidence="2">
    <location>
        <begin position="1"/>
        <end position="28"/>
    </location>
</feature>
<evidence type="ECO:0000256" key="2">
    <source>
        <dbReference type="SAM" id="SignalP"/>
    </source>
</evidence>
<dbReference type="STRING" id="440168.SAMN04487974_12818"/>
<keyword evidence="2" id="KW-0732">Signal</keyword>
<reference evidence="3 4" key="1">
    <citation type="submission" date="2016-10" db="EMBL/GenBank/DDBJ databases">
        <authorList>
            <person name="de Groot N.N."/>
        </authorList>
    </citation>
    <scope>NUCLEOTIDE SEQUENCE [LARGE SCALE GENOMIC DNA]</scope>
    <source>
        <strain evidence="3 4">CGMCC 1.10267</strain>
    </source>
</reference>
<dbReference type="Gene3D" id="3.40.190.150">
    <property type="entry name" value="Bordetella uptake gene, domain 1"/>
    <property type="match status" value="1"/>
</dbReference>
<dbReference type="Pfam" id="PF03401">
    <property type="entry name" value="TctC"/>
    <property type="match status" value="1"/>
</dbReference>
<dbReference type="CDD" id="cd07012">
    <property type="entry name" value="PBP2_Bug_TTT"/>
    <property type="match status" value="1"/>
</dbReference>
<comment type="similarity">
    <text evidence="1">Belongs to the UPF0065 (bug) family.</text>
</comment>
<evidence type="ECO:0000256" key="1">
    <source>
        <dbReference type="ARBA" id="ARBA00006987"/>
    </source>
</evidence>
<dbReference type="PIRSF" id="PIRSF017082">
    <property type="entry name" value="YflP"/>
    <property type="match status" value="1"/>
</dbReference>
<dbReference type="Proteomes" id="UP000199495">
    <property type="component" value="Unassembled WGS sequence"/>
</dbReference>
<gene>
    <name evidence="3" type="ORF">SAMN04487974_12818</name>
</gene>
<dbReference type="AlphaFoldDB" id="A0A1G8ABN5"/>
<accession>A0A1G8ABN5</accession>